<evidence type="ECO:0000313" key="8">
    <source>
        <dbReference type="Proteomes" id="UP000000305"/>
    </source>
</evidence>
<dbReference type="Proteomes" id="UP000000305">
    <property type="component" value="Unassembled WGS sequence"/>
</dbReference>
<dbReference type="GO" id="GO:0008270">
    <property type="term" value="F:zinc ion binding"/>
    <property type="evidence" value="ECO:0007669"/>
    <property type="project" value="UniProtKB-KW"/>
</dbReference>
<protein>
    <recommendedName>
        <fullName evidence="6">THAP-type domain-containing protein</fullName>
    </recommendedName>
</protein>
<dbReference type="GO" id="GO:0003677">
    <property type="term" value="F:DNA binding"/>
    <property type="evidence" value="ECO:0007669"/>
    <property type="project" value="UniProtKB-KW"/>
</dbReference>
<dbReference type="InterPro" id="IPR006612">
    <property type="entry name" value="THAP_Znf"/>
</dbReference>
<feature type="domain" description="THAP-type" evidence="6">
    <location>
        <begin position="18"/>
        <end position="95"/>
    </location>
</feature>
<dbReference type="EMBL" id="GL732653">
    <property type="protein sequence ID" value="EFX68545.1"/>
    <property type="molecule type" value="Genomic_DNA"/>
</dbReference>
<dbReference type="KEGG" id="dpx:DAPPUDRAFT_330009"/>
<dbReference type="PANTHER" id="PTHR33173">
    <property type="match status" value="1"/>
</dbReference>
<reference evidence="7 8" key="1">
    <citation type="journal article" date="2011" name="Science">
        <title>The ecoresponsive genome of Daphnia pulex.</title>
        <authorList>
            <person name="Colbourne J.K."/>
            <person name="Pfrender M.E."/>
            <person name="Gilbert D."/>
            <person name="Thomas W.K."/>
            <person name="Tucker A."/>
            <person name="Oakley T.H."/>
            <person name="Tokishita S."/>
            <person name="Aerts A."/>
            <person name="Arnold G.J."/>
            <person name="Basu M.K."/>
            <person name="Bauer D.J."/>
            <person name="Caceres C.E."/>
            <person name="Carmel L."/>
            <person name="Casola C."/>
            <person name="Choi J.H."/>
            <person name="Detter J.C."/>
            <person name="Dong Q."/>
            <person name="Dusheyko S."/>
            <person name="Eads B.D."/>
            <person name="Frohlich T."/>
            <person name="Geiler-Samerotte K.A."/>
            <person name="Gerlach D."/>
            <person name="Hatcher P."/>
            <person name="Jogdeo S."/>
            <person name="Krijgsveld J."/>
            <person name="Kriventseva E.V."/>
            <person name="Kultz D."/>
            <person name="Laforsch C."/>
            <person name="Lindquist E."/>
            <person name="Lopez J."/>
            <person name="Manak J.R."/>
            <person name="Muller J."/>
            <person name="Pangilinan J."/>
            <person name="Patwardhan R.P."/>
            <person name="Pitluck S."/>
            <person name="Pritham E.J."/>
            <person name="Rechtsteiner A."/>
            <person name="Rho M."/>
            <person name="Rogozin I.B."/>
            <person name="Sakarya O."/>
            <person name="Salamov A."/>
            <person name="Schaack S."/>
            <person name="Shapiro H."/>
            <person name="Shiga Y."/>
            <person name="Skalitzky C."/>
            <person name="Smith Z."/>
            <person name="Souvorov A."/>
            <person name="Sung W."/>
            <person name="Tang Z."/>
            <person name="Tsuchiya D."/>
            <person name="Tu H."/>
            <person name="Vos H."/>
            <person name="Wang M."/>
            <person name="Wolf Y.I."/>
            <person name="Yamagata H."/>
            <person name="Yamada T."/>
            <person name="Ye Y."/>
            <person name="Shaw J.R."/>
            <person name="Andrews J."/>
            <person name="Crease T.J."/>
            <person name="Tang H."/>
            <person name="Lucas S.M."/>
            <person name="Robertson H.M."/>
            <person name="Bork P."/>
            <person name="Koonin E.V."/>
            <person name="Zdobnov E.M."/>
            <person name="Grigoriev I.V."/>
            <person name="Lynch M."/>
            <person name="Boore J.L."/>
        </authorList>
    </citation>
    <scope>NUCLEOTIDE SEQUENCE [LARGE SCALE GENOMIC DNA]</scope>
</reference>
<dbReference type="Pfam" id="PF05485">
    <property type="entry name" value="THAP"/>
    <property type="match status" value="1"/>
</dbReference>
<evidence type="ECO:0000313" key="7">
    <source>
        <dbReference type="EMBL" id="EFX68545.1"/>
    </source>
</evidence>
<evidence type="ECO:0000256" key="2">
    <source>
        <dbReference type="ARBA" id="ARBA00022771"/>
    </source>
</evidence>
<dbReference type="PhylomeDB" id="E9HIA2"/>
<evidence type="ECO:0000256" key="5">
    <source>
        <dbReference type="SAM" id="MobiDB-lite"/>
    </source>
</evidence>
<organism evidence="7 8">
    <name type="scientific">Daphnia pulex</name>
    <name type="common">Water flea</name>
    <dbReference type="NCBI Taxonomy" id="6669"/>
    <lineage>
        <taxon>Eukaryota</taxon>
        <taxon>Metazoa</taxon>
        <taxon>Ecdysozoa</taxon>
        <taxon>Arthropoda</taxon>
        <taxon>Crustacea</taxon>
        <taxon>Branchiopoda</taxon>
        <taxon>Diplostraca</taxon>
        <taxon>Cladocera</taxon>
        <taxon>Anomopoda</taxon>
        <taxon>Daphniidae</taxon>
        <taxon>Daphnia</taxon>
    </lineage>
</organism>
<dbReference type="InParanoid" id="E9HIA2"/>
<keyword evidence="2" id="KW-0863">Zinc-finger</keyword>
<evidence type="ECO:0000256" key="1">
    <source>
        <dbReference type="ARBA" id="ARBA00022723"/>
    </source>
</evidence>
<keyword evidence="1" id="KW-0479">Metal-binding</keyword>
<gene>
    <name evidence="7" type="ORF">DAPPUDRAFT_330009</name>
</gene>
<feature type="compositionally biased region" description="Polar residues" evidence="5">
    <location>
        <begin position="156"/>
        <end position="172"/>
    </location>
</feature>
<name>E9HIA2_DAPPU</name>
<feature type="region of interest" description="Disordered" evidence="5">
    <location>
        <begin position="107"/>
        <end position="172"/>
    </location>
</feature>
<accession>E9HIA2</accession>
<keyword evidence="8" id="KW-1185">Reference proteome</keyword>
<keyword evidence="4" id="KW-0238">DNA-binding</keyword>
<proteinExistence type="predicted"/>
<dbReference type="AlphaFoldDB" id="E9HIA2"/>
<evidence type="ECO:0000259" key="6">
    <source>
        <dbReference type="Pfam" id="PF05485"/>
    </source>
</evidence>
<dbReference type="PANTHER" id="PTHR33173:SF2">
    <property type="entry name" value="MYND-TYPE DOMAIN-CONTAINING PROTEIN"/>
    <property type="match status" value="1"/>
</dbReference>
<evidence type="ECO:0000256" key="4">
    <source>
        <dbReference type="ARBA" id="ARBA00023125"/>
    </source>
</evidence>
<dbReference type="OrthoDB" id="6376755at2759"/>
<evidence type="ECO:0000256" key="3">
    <source>
        <dbReference type="ARBA" id="ARBA00022833"/>
    </source>
</evidence>
<keyword evidence="3" id="KW-0862">Zinc</keyword>
<dbReference type="HOGENOM" id="CLU_1556825_0_0_1"/>
<sequence length="172" mass="19023">MSLMKEKKKRRGSYCFICGYVEDEENHVGHGFGRFEVNKKRLSEWEKLIPKPGLKIGSAICGRHFDADDIIKGREIGGVFHPFKKWTLKELAVPKHLLCEPVDTLAESPNSSQAKKGGPKIRNPFADCNQENRKALASKSSNNGGTSKRIPLADCSTGNRQPLISKASNNGT</sequence>